<sequence>MTVAPEAPPRTDRAARHSRALAALRAAEHGTTAPRRAAPVDERPVEERSVEERPADARPDDDGPLGELPHEARASALGAAPRVPVRAGRAVHPDLAALLPGGVLPSGGVLAVQGSTSLLLGLLAAPSRDGAWTVLVGAPAVGLLAAADAGIDLARTVVVPAPGPDAPAVLAALLDGMDVVVVGPQAALTDTDRRRLAARARQREAVLVATGRWAGAHVTLDARGGAWTGVDAGAGWLRRRTLRVLRTGRGAAARPVEIDVEVPLGGEEPVLAPAAARPDVAAPAGPTSAATDDSPRTRHLRVA</sequence>
<feature type="region of interest" description="Disordered" evidence="1">
    <location>
        <begin position="1"/>
        <end position="69"/>
    </location>
</feature>
<dbReference type="Proteomes" id="UP001310387">
    <property type="component" value="Unassembled WGS sequence"/>
</dbReference>
<feature type="compositionally biased region" description="Low complexity" evidence="1">
    <location>
        <begin position="274"/>
        <end position="286"/>
    </location>
</feature>
<comment type="caution">
    <text evidence="2">The sequence shown here is derived from an EMBL/GenBank/DDBJ whole genome shotgun (WGS) entry which is preliminary data.</text>
</comment>
<evidence type="ECO:0000313" key="3">
    <source>
        <dbReference type="Proteomes" id="UP001310387"/>
    </source>
</evidence>
<evidence type="ECO:0008006" key="4">
    <source>
        <dbReference type="Google" id="ProtNLM"/>
    </source>
</evidence>
<proteinExistence type="predicted"/>
<name>A0ABU7Z328_9MICO</name>
<feature type="region of interest" description="Disordered" evidence="1">
    <location>
        <begin position="274"/>
        <end position="303"/>
    </location>
</feature>
<organism evidence="2 3">
    <name type="scientific">Isoptericola haloaureus</name>
    <dbReference type="NCBI Taxonomy" id="1542902"/>
    <lineage>
        <taxon>Bacteria</taxon>
        <taxon>Bacillati</taxon>
        <taxon>Actinomycetota</taxon>
        <taxon>Actinomycetes</taxon>
        <taxon>Micrococcales</taxon>
        <taxon>Promicromonosporaceae</taxon>
        <taxon>Isoptericola</taxon>
    </lineage>
</organism>
<gene>
    <name evidence="2" type="ORF">V5O49_01710</name>
</gene>
<protein>
    <recommendedName>
        <fullName evidence="4">Protein RecA</fullName>
    </recommendedName>
</protein>
<accession>A0ABU7Z328</accession>
<evidence type="ECO:0000256" key="1">
    <source>
        <dbReference type="SAM" id="MobiDB-lite"/>
    </source>
</evidence>
<reference evidence="2" key="2">
    <citation type="submission" date="2024-02" db="EMBL/GenBank/DDBJ databases">
        <authorList>
            <person name="Prathaban M."/>
            <person name="Mythili R."/>
            <person name="Sharmila Devi N."/>
            <person name="Sobanaa M."/>
            <person name="Prathiviraj R."/>
            <person name="Selvin J."/>
        </authorList>
    </citation>
    <scope>NUCLEOTIDE SEQUENCE</scope>
    <source>
        <strain evidence="2">MP1014</strain>
    </source>
</reference>
<dbReference type="RefSeq" id="WP_332900713.1">
    <property type="nucleotide sequence ID" value="NZ_JBAGLP010000099.1"/>
</dbReference>
<dbReference type="Gene3D" id="3.40.50.300">
    <property type="entry name" value="P-loop containing nucleotide triphosphate hydrolases"/>
    <property type="match status" value="1"/>
</dbReference>
<keyword evidence="3" id="KW-1185">Reference proteome</keyword>
<dbReference type="InterPro" id="IPR027417">
    <property type="entry name" value="P-loop_NTPase"/>
</dbReference>
<feature type="compositionally biased region" description="Basic and acidic residues" evidence="1">
    <location>
        <begin position="38"/>
        <end position="61"/>
    </location>
</feature>
<dbReference type="EMBL" id="JBAGLP010000099">
    <property type="protein sequence ID" value="MEG3613833.1"/>
    <property type="molecule type" value="Genomic_DNA"/>
</dbReference>
<evidence type="ECO:0000313" key="2">
    <source>
        <dbReference type="EMBL" id="MEG3613833.1"/>
    </source>
</evidence>
<reference evidence="2" key="1">
    <citation type="journal article" date="2024" name="Antonie Van Leeuwenhoek">
        <title>Isoptericola haloaureus sp. nov., a dimorphic actinobacterium isolated from mangrove sediments of southeast India, implicating biosaline agricultural significance through nitrogen fixation and salt tolerance genes.</title>
        <authorList>
            <person name="Prathaban M."/>
            <person name="Prathiviraj R."/>
            <person name="Ravichandran M."/>
            <person name="Natarajan S.D."/>
            <person name="Sobanaa M."/>
            <person name="Hari Krishna Kumar S."/>
            <person name="Chandrasekar V."/>
            <person name="Selvin J."/>
        </authorList>
    </citation>
    <scope>NUCLEOTIDE SEQUENCE</scope>
    <source>
        <strain evidence="2">MP1014</strain>
    </source>
</reference>